<reference evidence="5 6" key="1">
    <citation type="journal article" date="2019" name="Sci. Rep.">
        <title>Nanopore sequencing improves the draft genome of the human pathogenic amoeba Naegleria fowleri.</title>
        <authorList>
            <person name="Liechti N."/>
            <person name="Schurch N."/>
            <person name="Bruggmann R."/>
            <person name="Wittwer M."/>
        </authorList>
    </citation>
    <scope>NUCLEOTIDE SEQUENCE [LARGE SCALE GENOMIC DNA]</scope>
    <source>
        <strain evidence="5 6">ATCC 30894</strain>
    </source>
</reference>
<dbReference type="PANTHER" id="PTHR24070">
    <property type="entry name" value="RAS, DI-RAS, AND RHEB FAMILY MEMBERS OF SMALL GTPASE SUPERFAMILY"/>
    <property type="match status" value="1"/>
</dbReference>
<accession>A0A6A5BL75</accession>
<name>A0A6A5BL75_NAEFO</name>
<dbReference type="Pfam" id="PF00071">
    <property type="entry name" value="Ras"/>
    <property type="match status" value="1"/>
</dbReference>
<dbReference type="InterPro" id="IPR036770">
    <property type="entry name" value="Ankyrin_rpt-contain_sf"/>
</dbReference>
<dbReference type="GO" id="GO:0016020">
    <property type="term" value="C:membrane"/>
    <property type="evidence" value="ECO:0007669"/>
    <property type="project" value="InterPro"/>
</dbReference>
<dbReference type="Gene3D" id="3.40.50.300">
    <property type="entry name" value="P-loop containing nucleotide triphosphate hydrolases"/>
    <property type="match status" value="1"/>
</dbReference>
<dbReference type="AlphaFoldDB" id="A0A6A5BL75"/>
<feature type="region of interest" description="Disordered" evidence="4">
    <location>
        <begin position="1"/>
        <end position="29"/>
    </location>
</feature>
<sequence length="871" mass="98643">MLSSKKTMISSFTTSPPTRTTTLPDDPSPSDLSQWINTLASLHPNFEFFYPNTWKLDMGSSSSTLKIISPTEISPWFNPQDENEDECLMDQIRVDFTLDKSSHEEIHRETFSKLMTSYAISEYCEIEMLKDFKELNHHSQQQWIAKHSLVQYLSYGRIHMTRHHVITVSVPTSTNSTTTNSSNSTTTNSSCCTFIFSYLTETGCEKNFPVFKKFLRNFKFPQEGTSMFLYELSTEYGYSILLQVPFPYQVSQKREGSLTVYTPQHVKFSSNFSTSLSAVPRQMHFDFQYVKSNDEMNVQELASENFKSAQQIETIAPQIDQKPHRVKILQELTPDERIPNSFVFSYEHDTGDDEKKFVEKHFILLSNGDFLASSFANSINMDHQQSELQVFRRMLESHLLVDKSERRKYASRIVNSLSSTQQIILDQQLSEFNVAIYGENGVGKSTLISLYLYGENQESLVNNGTSNTEEQTFRKYVPKSESHSAFVLNILDTCGNIEFEKGGQFEKATRADAVILVCSADQPSSIEKLTTIISRIEKLKKRKVSEIPSLIVFNKVDMENASAKSEEAKKLADQFGITFIECTTKKLSKVVDIFEGALIAELHSKQYVINRMQSDQQLLSEDVENFQSLIIQNQIEEIESLISSGSAPSIASEYMNLPIIFYAADSGVDENILKLLIEYNDQCEKFKLKNFTTKDGMNLALYAVSKGNLRALKLLETYGITLDMEPAGAFDNLNVLGHIITVLLSEPDNDIVSYLLEKYEKTLSHFVNTPFKDEENLTCYPIHIAAKSGSTYAVKWLLNHGALQTINEKDAMGLTPLLFAVAEGNDSLMELLLESGAKLSEEAQIEFLKENCPKDKLPAVSFVLGKYGVKV</sequence>
<evidence type="ECO:0000313" key="5">
    <source>
        <dbReference type="EMBL" id="KAF0975111.1"/>
    </source>
</evidence>
<dbReference type="SUPFAM" id="SSF48403">
    <property type="entry name" value="Ankyrin repeat"/>
    <property type="match status" value="1"/>
</dbReference>
<dbReference type="Gene3D" id="1.25.40.20">
    <property type="entry name" value="Ankyrin repeat-containing domain"/>
    <property type="match status" value="2"/>
</dbReference>
<evidence type="ECO:0000313" key="6">
    <source>
        <dbReference type="Proteomes" id="UP000444721"/>
    </source>
</evidence>
<dbReference type="InterPro" id="IPR001806">
    <property type="entry name" value="Small_GTPase"/>
</dbReference>
<protein>
    <submittedName>
        <fullName evidence="5">Uncharacterized protein</fullName>
    </submittedName>
</protein>
<dbReference type="SMART" id="SM00248">
    <property type="entry name" value="ANK"/>
    <property type="match status" value="4"/>
</dbReference>
<organism evidence="5 6">
    <name type="scientific">Naegleria fowleri</name>
    <name type="common">Brain eating amoeba</name>
    <dbReference type="NCBI Taxonomy" id="5763"/>
    <lineage>
        <taxon>Eukaryota</taxon>
        <taxon>Discoba</taxon>
        <taxon>Heterolobosea</taxon>
        <taxon>Tetramitia</taxon>
        <taxon>Eutetramitia</taxon>
        <taxon>Vahlkampfiidae</taxon>
        <taxon>Naegleria</taxon>
    </lineage>
</organism>
<feature type="compositionally biased region" description="Low complexity" evidence="4">
    <location>
        <begin position="10"/>
        <end position="29"/>
    </location>
</feature>
<proteinExistence type="predicted"/>
<dbReference type="CDD" id="cd00882">
    <property type="entry name" value="Ras_like_GTPase"/>
    <property type="match status" value="1"/>
</dbReference>
<dbReference type="GO" id="GO:0005525">
    <property type="term" value="F:GTP binding"/>
    <property type="evidence" value="ECO:0007669"/>
    <property type="project" value="UniProtKB-KW"/>
</dbReference>
<keyword evidence="6" id="KW-1185">Reference proteome</keyword>
<dbReference type="InterPro" id="IPR020849">
    <property type="entry name" value="Small_GTPase_Ras-type"/>
</dbReference>
<dbReference type="Proteomes" id="UP000444721">
    <property type="component" value="Unassembled WGS sequence"/>
</dbReference>
<dbReference type="PROSITE" id="PS51421">
    <property type="entry name" value="RAS"/>
    <property type="match status" value="1"/>
</dbReference>
<dbReference type="SUPFAM" id="SSF52540">
    <property type="entry name" value="P-loop containing nucleoside triphosphate hydrolases"/>
    <property type="match status" value="1"/>
</dbReference>
<gene>
    <name evidence="5" type="ORF">FDP41_005864</name>
</gene>
<keyword evidence="1" id="KW-0547">Nucleotide-binding</keyword>
<dbReference type="NCBIfam" id="TIGR00231">
    <property type="entry name" value="small_GTP"/>
    <property type="match status" value="1"/>
</dbReference>
<evidence type="ECO:0000256" key="3">
    <source>
        <dbReference type="PROSITE-ProRule" id="PRU00023"/>
    </source>
</evidence>
<dbReference type="SMART" id="SM00175">
    <property type="entry name" value="RAB"/>
    <property type="match status" value="1"/>
</dbReference>
<dbReference type="VEuPathDB" id="AmoebaDB:FDP41_005864"/>
<dbReference type="InterPro" id="IPR027417">
    <property type="entry name" value="P-loop_NTPase"/>
</dbReference>
<dbReference type="GO" id="GO:0003924">
    <property type="term" value="F:GTPase activity"/>
    <property type="evidence" value="ECO:0007669"/>
    <property type="project" value="InterPro"/>
</dbReference>
<dbReference type="VEuPathDB" id="AmoebaDB:NfTy_044590"/>
<evidence type="ECO:0000256" key="1">
    <source>
        <dbReference type="ARBA" id="ARBA00022741"/>
    </source>
</evidence>
<dbReference type="GeneID" id="68113082"/>
<dbReference type="RefSeq" id="XP_044559824.1">
    <property type="nucleotide sequence ID" value="XM_044709435.1"/>
</dbReference>
<dbReference type="PROSITE" id="PS51419">
    <property type="entry name" value="RAB"/>
    <property type="match status" value="1"/>
</dbReference>
<evidence type="ECO:0000256" key="2">
    <source>
        <dbReference type="ARBA" id="ARBA00023134"/>
    </source>
</evidence>
<evidence type="ECO:0000256" key="4">
    <source>
        <dbReference type="SAM" id="MobiDB-lite"/>
    </source>
</evidence>
<dbReference type="PRINTS" id="PR00449">
    <property type="entry name" value="RASTRNSFRMNG"/>
</dbReference>
<dbReference type="OrthoDB" id="265044at2759"/>
<dbReference type="VEuPathDB" id="AmoebaDB:NF0073540"/>
<dbReference type="SMART" id="SM00173">
    <property type="entry name" value="RAS"/>
    <property type="match status" value="1"/>
</dbReference>
<dbReference type="PROSITE" id="PS50297">
    <property type="entry name" value="ANK_REP_REGION"/>
    <property type="match status" value="1"/>
</dbReference>
<dbReference type="PROSITE" id="PS50088">
    <property type="entry name" value="ANK_REPEAT"/>
    <property type="match status" value="1"/>
</dbReference>
<comment type="caution">
    <text evidence="5">The sequence shown here is derived from an EMBL/GenBank/DDBJ whole genome shotgun (WGS) entry which is preliminary data.</text>
</comment>
<dbReference type="InterPro" id="IPR002110">
    <property type="entry name" value="Ankyrin_rpt"/>
</dbReference>
<dbReference type="EMBL" id="VFQX01000048">
    <property type="protein sequence ID" value="KAF0975111.1"/>
    <property type="molecule type" value="Genomic_DNA"/>
</dbReference>
<keyword evidence="2" id="KW-0342">GTP-binding</keyword>
<feature type="repeat" description="ANK" evidence="3">
    <location>
        <begin position="812"/>
        <end position="844"/>
    </location>
</feature>
<dbReference type="Pfam" id="PF12796">
    <property type="entry name" value="Ank_2"/>
    <property type="match status" value="1"/>
</dbReference>
<dbReference type="InterPro" id="IPR005225">
    <property type="entry name" value="Small_GTP-bd"/>
</dbReference>
<dbReference type="GO" id="GO:0007165">
    <property type="term" value="P:signal transduction"/>
    <property type="evidence" value="ECO:0007669"/>
    <property type="project" value="InterPro"/>
</dbReference>
<keyword evidence="3" id="KW-0040">ANK repeat</keyword>